<keyword evidence="1" id="KW-0175">Coiled coil</keyword>
<sequence>MNSSPFNDSLVSSPCNASFSGIGISAQVDDNLIRNRFRFRNSQLNYISPNSIYGYVPHKSGNSIKNEKPKATRQFTVKLSPFPTGAISPNTFTNRLPIVKSEHNDDSMKSGHNAGESMNEHLDIVSNTNETSPIRVTNWGTSNNKKRPMIFVDDHENMLSKKSRNREDDSDIEVDEDDNIEPDSRVSPTQSSITSTNKNDKTLKRSTNVLDNENQFIIPKKRVRNNEILSSYSSTNSNLQNQLAVNKRKFSPETQFSSLSNNNVMRKAKKLSHIEELELMTSQVKPSSISVFSAVADSANEISDKKNTDSKKIIILDDDDGEESNSDDILTTEIEIESDDTKEPDPVIELNSEDDDAVESSAVTETVKNFVPNNDERLYPIPTYVFSIKDHEHDKKKNKNRLNRFMAALQQANQELDDNSDQTSNTSKQLLTSTSSAFQPIEPLTNSTITTTIEALKSSVEPEKTSNDLSAIAGNELLRNVPIIPNNLLKFSLTTATKPSIPSFSTAVTTTTSATDIKSLKNDANVSFSIILPAVTKPNDTKSSSGFKFGVTDSDSGSTNKSSIATDSSSEVKAKTNESNATNFSFGSSTFQSNLSNVSATTTAPVSSSQFNVTNSTNTTTFALPSTTLSDNLTSSTFTFKSSPINTPTSTSNVAVNIPSKPLTFTAETSNPGTLSQTNVNSSIFGSMQSSNQSKSTISPSSNDNENKPSPVIISNTDNNMTIRNVNNSSSIFNFGGKTGQNSMVSSFMPSSTTNVVPPSLSFSNSTFQFSTLNQSSHNAQRPAITTNPMLVSIPSTSSTMSSVNTMFNYGTSSTPIGKFNFGINNNNQQQQQQQQMNTSAFSFNTPTSNKSIQPPSSTTAGFNFASPSVSKIFSFTSQTANNNNENNNNARNNTLFQNSLAKSSSNMFAIGSSSMLKPTPSSGNNTGFDFTSTNINPSSNNGFNFNVSNTSTSSQPNKFTFSANLS</sequence>
<dbReference type="Proteomes" id="UP000790347">
    <property type="component" value="Unassembled WGS sequence"/>
</dbReference>
<evidence type="ECO:0000313" key="5">
    <source>
        <dbReference type="Proteomes" id="UP000790347"/>
    </source>
</evidence>
<reference evidence="3" key="2">
    <citation type="submission" date="2020-06" db="EMBL/GenBank/DDBJ databases">
        <authorList>
            <person name="Ji K."/>
            <person name="Li J."/>
        </authorList>
    </citation>
    <scope>NUCLEOTIDE SEQUENCE</scope>
    <source>
        <strain evidence="3">JKM2019</strain>
        <tissue evidence="3">Whole body</tissue>
    </source>
</reference>
<feature type="compositionally biased region" description="Polar residues" evidence="2">
    <location>
        <begin position="186"/>
        <end position="197"/>
    </location>
</feature>
<feature type="coiled-coil region" evidence="1">
    <location>
        <begin position="395"/>
        <end position="426"/>
    </location>
</feature>
<evidence type="ECO:0000256" key="1">
    <source>
        <dbReference type="SAM" id="Coils"/>
    </source>
</evidence>
<evidence type="ECO:0000313" key="4">
    <source>
        <dbReference type="EMBL" id="KAH9528911.1"/>
    </source>
</evidence>
<protein>
    <submittedName>
        <fullName evidence="4">Uncharacterized protein</fullName>
    </submittedName>
</protein>
<dbReference type="AlphaFoldDB" id="A0A922L9Z9"/>
<comment type="caution">
    <text evidence="4">The sequence shown here is derived from an EMBL/GenBank/DDBJ whole genome shotgun (WGS) entry which is preliminary data.</text>
</comment>
<reference evidence="4" key="4">
    <citation type="journal article" date="2022" name="Res Sq">
        <title>Comparative Genomics Reveals Insights into the Divergent Evolution of Astigmatic Mites and Household Pest Adaptations.</title>
        <authorList>
            <person name="Xiong Q."/>
            <person name="Wan A.T.-Y."/>
            <person name="Liu X.-Y."/>
            <person name="Fung C.S.-H."/>
            <person name="Xiao X."/>
            <person name="Malainual N."/>
            <person name="Hou J."/>
            <person name="Wang L."/>
            <person name="Wang M."/>
            <person name="Yang K."/>
            <person name="Cui Y."/>
            <person name="Leung E."/>
            <person name="Nong W."/>
            <person name="Shin S.-K."/>
            <person name="Au S."/>
            <person name="Jeong K.Y."/>
            <person name="Chew F.T."/>
            <person name="Hui J."/>
            <person name="Leung T.F."/>
            <person name="Tungtrongchitr A."/>
            <person name="Zhong N."/>
            <person name="Liu Z."/>
            <person name="Tsui S."/>
        </authorList>
    </citation>
    <scope>NUCLEOTIDE SEQUENCE</scope>
    <source>
        <strain evidence="4">Derf</strain>
        <tissue evidence="4">Whole organism</tissue>
    </source>
</reference>
<evidence type="ECO:0000256" key="2">
    <source>
        <dbReference type="SAM" id="MobiDB-lite"/>
    </source>
</evidence>
<evidence type="ECO:0000313" key="3">
    <source>
        <dbReference type="EMBL" id="KAH7641875.1"/>
    </source>
</evidence>
<feature type="region of interest" description="Disordered" evidence="2">
    <location>
        <begin position="665"/>
        <end position="720"/>
    </location>
</feature>
<feature type="region of interest" description="Disordered" evidence="2">
    <location>
        <begin position="947"/>
        <end position="967"/>
    </location>
</feature>
<feature type="compositionally biased region" description="Polar residues" evidence="2">
    <location>
        <begin position="133"/>
        <end position="143"/>
    </location>
</feature>
<keyword evidence="5" id="KW-1185">Reference proteome</keyword>
<dbReference type="EMBL" id="ASGP02000001">
    <property type="protein sequence ID" value="KAH9528911.1"/>
    <property type="molecule type" value="Genomic_DNA"/>
</dbReference>
<feature type="region of interest" description="Disordered" evidence="2">
    <location>
        <begin position="603"/>
        <end position="626"/>
    </location>
</feature>
<feature type="compositionally biased region" description="Polar residues" evidence="2">
    <location>
        <begin position="956"/>
        <end position="967"/>
    </location>
</feature>
<feature type="compositionally biased region" description="Acidic residues" evidence="2">
    <location>
        <begin position="168"/>
        <end position="181"/>
    </location>
</feature>
<feature type="region of interest" description="Disordered" evidence="2">
    <location>
        <begin position="133"/>
        <end position="202"/>
    </location>
</feature>
<proteinExistence type="predicted"/>
<feature type="compositionally biased region" description="Polar residues" evidence="2">
    <location>
        <begin position="553"/>
        <end position="569"/>
    </location>
</feature>
<gene>
    <name evidence="4" type="ORF">DERF_002818</name>
    <name evidence="3" type="ORF">HUG17_4920</name>
</gene>
<dbReference type="Proteomes" id="UP000828236">
    <property type="component" value="Unassembled WGS sequence"/>
</dbReference>
<feature type="compositionally biased region" description="Polar residues" evidence="2">
    <location>
        <begin position="666"/>
        <end position="704"/>
    </location>
</feature>
<reference evidence="4" key="1">
    <citation type="submission" date="2013-05" db="EMBL/GenBank/DDBJ databases">
        <authorList>
            <person name="Yim A.K.Y."/>
            <person name="Chan T.F."/>
            <person name="Ji K.M."/>
            <person name="Liu X.Y."/>
            <person name="Zhou J.W."/>
            <person name="Li R.Q."/>
            <person name="Yang K.Y."/>
            <person name="Li J."/>
            <person name="Li M."/>
            <person name="Law P.T.W."/>
            <person name="Wu Y.L."/>
            <person name="Cai Z.L."/>
            <person name="Qin H."/>
            <person name="Bao Y."/>
            <person name="Leung R.K.K."/>
            <person name="Ng P.K.S."/>
            <person name="Zou J."/>
            <person name="Zhong X.J."/>
            <person name="Ran P.X."/>
            <person name="Zhong N.S."/>
            <person name="Liu Z.G."/>
            <person name="Tsui S.K.W."/>
        </authorList>
    </citation>
    <scope>NUCLEOTIDE SEQUENCE</scope>
    <source>
        <strain evidence="4">Derf</strain>
        <tissue evidence="4">Whole organism</tissue>
    </source>
</reference>
<feature type="region of interest" description="Disordered" evidence="2">
    <location>
        <begin position="550"/>
        <end position="578"/>
    </location>
</feature>
<dbReference type="EMBL" id="SDOV01000004">
    <property type="protein sequence ID" value="KAH7641875.1"/>
    <property type="molecule type" value="Genomic_DNA"/>
</dbReference>
<organism evidence="4 5">
    <name type="scientific">Dermatophagoides farinae</name>
    <name type="common">American house dust mite</name>
    <dbReference type="NCBI Taxonomy" id="6954"/>
    <lineage>
        <taxon>Eukaryota</taxon>
        <taxon>Metazoa</taxon>
        <taxon>Ecdysozoa</taxon>
        <taxon>Arthropoda</taxon>
        <taxon>Chelicerata</taxon>
        <taxon>Arachnida</taxon>
        <taxon>Acari</taxon>
        <taxon>Acariformes</taxon>
        <taxon>Sarcoptiformes</taxon>
        <taxon>Astigmata</taxon>
        <taxon>Psoroptidia</taxon>
        <taxon>Analgoidea</taxon>
        <taxon>Pyroglyphidae</taxon>
        <taxon>Dermatophagoidinae</taxon>
        <taxon>Dermatophagoides</taxon>
    </lineage>
</organism>
<name>A0A922L9Z9_DERFA</name>
<accession>A0A922L9Z9</accession>
<reference evidence="3" key="3">
    <citation type="journal article" date="2021" name="World Allergy Organ. J.">
        <title>Chromosome-level assembly of Dermatophagoides farinae genome and transcriptome reveals two novel allergens Der f 37 and Der f 39.</title>
        <authorList>
            <person name="Chen J."/>
            <person name="Cai Z."/>
            <person name="Fan D."/>
            <person name="Hu J."/>
            <person name="Hou Y."/>
            <person name="He Y."/>
            <person name="Zhang Z."/>
            <person name="Zhao Z."/>
            <person name="Gao P."/>
            <person name="Hu W."/>
            <person name="Sun J."/>
            <person name="Li J."/>
            <person name="Ji K."/>
        </authorList>
    </citation>
    <scope>NUCLEOTIDE SEQUENCE</scope>
    <source>
        <strain evidence="3">JKM2019</strain>
    </source>
</reference>